<feature type="transmembrane region" description="Helical" evidence="1">
    <location>
        <begin position="172"/>
        <end position="188"/>
    </location>
</feature>
<name>A0A8F5BMD1_SACSH</name>
<keyword evidence="1" id="KW-1133">Transmembrane helix</keyword>
<evidence type="ECO:0000313" key="3">
    <source>
        <dbReference type="Proteomes" id="UP000694018"/>
    </source>
</evidence>
<reference evidence="2" key="1">
    <citation type="journal article" date="2021" name="Environ. Microbiol.">
        <title>New insights into the diversity and evolution of the archaeal mobilome from three complete genomes of Saccharolobus shibatae.</title>
        <authorList>
            <person name="Medvedeva S."/>
            <person name="Brandt D."/>
            <person name="Cvirkaite-Krupovic V."/>
            <person name="Liu Y."/>
            <person name="Severinov K."/>
            <person name="Ishino S."/>
            <person name="Ishino Y."/>
            <person name="Prangishvili D."/>
            <person name="Kalinowski J."/>
            <person name="Krupovic M."/>
        </authorList>
    </citation>
    <scope>NUCLEOTIDE SEQUENCE</scope>
    <source>
        <strain evidence="2">B12</strain>
    </source>
</reference>
<gene>
    <name evidence="2" type="ORF">J5U23_00732</name>
</gene>
<dbReference type="KEGG" id="sshi:J5U23_00732"/>
<keyword evidence="1" id="KW-0472">Membrane</keyword>
<dbReference type="EMBL" id="CP077717">
    <property type="protein sequence ID" value="QXJ27864.1"/>
    <property type="molecule type" value="Genomic_DNA"/>
</dbReference>
<sequence length="198" mass="23200">MIFRYSNGTISSEDLTLCTVKVEGNVIRVEGSYNLLLKRKGFNTYEIYQYNSKIGEIKNFNLQYSMFNFIVSRPQLVAFTRGYENSVKIFTTSNTEVGEIRRIQDGLEGYLNDTYDPYIIIVYLVLLSSFSNAMPYPRYRTSRVSKYRGLIYFIPLLLILVYLIPLPYYIDLAIYIALLIVFYYFLVIRRVNTLPSHV</sequence>
<proteinExistence type="predicted"/>
<evidence type="ECO:0000313" key="2">
    <source>
        <dbReference type="EMBL" id="QXJ27864.1"/>
    </source>
</evidence>
<dbReference type="RefSeq" id="WP_218267011.1">
    <property type="nucleotide sequence ID" value="NZ_CP077717.1"/>
</dbReference>
<organism evidence="2 3">
    <name type="scientific">Saccharolobus shibatae (strain ATCC 51178 / DSM 5389 / JCM 8931 / NBRC 15437 / B12)</name>
    <name type="common">Sulfolobus shibatae</name>
    <dbReference type="NCBI Taxonomy" id="523848"/>
    <lineage>
        <taxon>Archaea</taxon>
        <taxon>Thermoproteota</taxon>
        <taxon>Thermoprotei</taxon>
        <taxon>Sulfolobales</taxon>
        <taxon>Sulfolobaceae</taxon>
        <taxon>Saccharolobus</taxon>
    </lineage>
</organism>
<dbReference type="GeneID" id="65562331"/>
<feature type="transmembrane region" description="Helical" evidence="1">
    <location>
        <begin position="118"/>
        <end position="137"/>
    </location>
</feature>
<dbReference type="Proteomes" id="UP000694018">
    <property type="component" value="Chromosome"/>
</dbReference>
<accession>A0A8F5BMD1</accession>
<evidence type="ECO:0000256" key="1">
    <source>
        <dbReference type="SAM" id="Phobius"/>
    </source>
</evidence>
<dbReference type="OrthoDB" id="37056at2157"/>
<dbReference type="AlphaFoldDB" id="A0A8F5BMD1"/>
<feature type="transmembrane region" description="Helical" evidence="1">
    <location>
        <begin position="149"/>
        <end position="166"/>
    </location>
</feature>
<protein>
    <submittedName>
        <fullName evidence="2">Uncharacterized protein</fullName>
    </submittedName>
</protein>
<keyword evidence="1" id="KW-0812">Transmembrane</keyword>